<sequence>MKKRTLIVILLILLFSSGTVLGLFFYTDYNNHLPSSFIRLFPPHAISEVQKELKLPKEQYQFAGLTKHHIYLHQKGNPLSILEIDSNLHITDTINLQLPDSIKINLARTQLTVNDMGIFLTDGTKPMLIKGSIHDWKLKAIDLRNNYFNEAIPVDTYKLAVIKLVPEQGRRLGMLNINTLTTTLNPKALEEQVDGFFCTDGTIHYNSQLQKLVYTYYYRNQYIVMDKSLEVIARYNTIDTTTTANIKIREIKRNGQRSMASLPPIISRRSHSQGQWFFNHSPVRAKNEPQKQFQKNTVIDVYNLKKGVYKHSFYIRNIHGQSIKDYMIHGGQFMVLYSNALVKYELDENNLN</sequence>
<proteinExistence type="predicted"/>
<organism evidence="1 2">
    <name type="scientific">Zhouia spongiae</name>
    <dbReference type="NCBI Taxonomy" id="2202721"/>
    <lineage>
        <taxon>Bacteria</taxon>
        <taxon>Pseudomonadati</taxon>
        <taxon>Bacteroidota</taxon>
        <taxon>Flavobacteriia</taxon>
        <taxon>Flavobacteriales</taxon>
        <taxon>Flavobacteriaceae</taxon>
        <taxon>Zhouia</taxon>
    </lineage>
</organism>
<accession>A0ABY3YJ89</accession>
<evidence type="ECO:0000313" key="1">
    <source>
        <dbReference type="EMBL" id="UNY97897.1"/>
    </source>
</evidence>
<gene>
    <name evidence="1" type="ORF">MQE36_12475</name>
</gene>
<dbReference type="RefSeq" id="WP_242936308.1">
    <property type="nucleotide sequence ID" value="NZ_CP094326.1"/>
</dbReference>
<name>A0ABY3YJ89_9FLAO</name>
<dbReference type="EMBL" id="CP094326">
    <property type="protein sequence ID" value="UNY97897.1"/>
    <property type="molecule type" value="Genomic_DNA"/>
</dbReference>
<keyword evidence="2" id="KW-1185">Reference proteome</keyword>
<dbReference type="Proteomes" id="UP000829476">
    <property type="component" value="Chromosome"/>
</dbReference>
<protein>
    <submittedName>
        <fullName evidence="1">Uncharacterized protein</fullName>
    </submittedName>
</protein>
<evidence type="ECO:0000313" key="2">
    <source>
        <dbReference type="Proteomes" id="UP000829476"/>
    </source>
</evidence>
<reference evidence="1 2" key="1">
    <citation type="journal article" date="2018" name="Int. J. Syst. Evol. Microbiol.">
        <title>Zhouia spongiae sp. nov., isolated from a marine sponge.</title>
        <authorList>
            <person name="Zhuang L."/>
            <person name="Lin B."/>
            <person name="Qin F."/>
            <person name="Luo L."/>
        </authorList>
    </citation>
    <scope>NUCLEOTIDE SEQUENCE [LARGE SCALE GENOMIC DNA]</scope>
    <source>
        <strain evidence="1 2">HN-Y44</strain>
    </source>
</reference>